<accession>A0A6V8KF34</accession>
<evidence type="ECO:0000313" key="4">
    <source>
        <dbReference type="Proteomes" id="UP000482800"/>
    </source>
</evidence>
<evidence type="ECO:0000313" key="3">
    <source>
        <dbReference type="EMBL" id="GFJ80968.1"/>
    </source>
</evidence>
<dbReference type="PANTHER" id="PTHR46268">
    <property type="entry name" value="STRESS RESPONSE PROTEIN NHAX"/>
    <property type="match status" value="1"/>
</dbReference>
<dbReference type="Pfam" id="PF00582">
    <property type="entry name" value="Usp"/>
    <property type="match status" value="1"/>
</dbReference>
<dbReference type="PANTHER" id="PTHR46268:SF6">
    <property type="entry name" value="UNIVERSAL STRESS PROTEIN UP12"/>
    <property type="match status" value="1"/>
</dbReference>
<gene>
    <name evidence="3" type="ORF">Phou_051480</name>
</gene>
<comment type="caution">
    <text evidence="3">The sequence shown here is derived from an EMBL/GenBank/DDBJ whole genome shotgun (WGS) entry which is preliminary data.</text>
</comment>
<feature type="domain" description="UspA" evidence="2">
    <location>
        <begin position="82"/>
        <end position="115"/>
    </location>
</feature>
<reference evidence="3 4" key="2">
    <citation type="submission" date="2020-03" db="EMBL/GenBank/DDBJ databases">
        <authorList>
            <person name="Ichikawa N."/>
            <person name="Kimura A."/>
            <person name="Kitahashi Y."/>
            <person name="Uohara A."/>
        </authorList>
    </citation>
    <scope>NUCLEOTIDE SEQUENCE [LARGE SCALE GENOMIC DNA]</scope>
    <source>
        <strain evidence="3 4">NBRC 108639</strain>
    </source>
</reference>
<organism evidence="3 4">
    <name type="scientific">Phytohabitans houttuyneae</name>
    <dbReference type="NCBI Taxonomy" id="1076126"/>
    <lineage>
        <taxon>Bacteria</taxon>
        <taxon>Bacillati</taxon>
        <taxon>Actinomycetota</taxon>
        <taxon>Actinomycetes</taxon>
        <taxon>Micromonosporales</taxon>
        <taxon>Micromonosporaceae</taxon>
    </lineage>
</organism>
<dbReference type="Gene3D" id="3.40.50.620">
    <property type="entry name" value="HUPs"/>
    <property type="match status" value="2"/>
</dbReference>
<dbReference type="AlphaFoldDB" id="A0A6V8KF34"/>
<proteinExistence type="inferred from homology"/>
<sequence length="116" mass="11491">MRVPLGPDPLGPPEGGLANEAERLAVAAAGVAEEAAPGLTVTSEVVVGAPAAVMLREARDAHLIVLGDRGLGGFGALVLGSVVGARGRGGFTGLLLGSVSHAVLHHGRCPVAIVHR</sequence>
<dbReference type="SUPFAM" id="SSF52402">
    <property type="entry name" value="Adenine nucleotide alpha hydrolases-like"/>
    <property type="match status" value="2"/>
</dbReference>
<protein>
    <recommendedName>
        <fullName evidence="2">UspA domain-containing protein</fullName>
    </recommendedName>
</protein>
<evidence type="ECO:0000256" key="1">
    <source>
        <dbReference type="ARBA" id="ARBA00008791"/>
    </source>
</evidence>
<dbReference type="InterPro" id="IPR014729">
    <property type="entry name" value="Rossmann-like_a/b/a_fold"/>
</dbReference>
<comment type="similarity">
    <text evidence="1">Belongs to the universal stress protein A family.</text>
</comment>
<keyword evidence="4" id="KW-1185">Reference proteome</keyword>
<dbReference type="Proteomes" id="UP000482800">
    <property type="component" value="Unassembled WGS sequence"/>
</dbReference>
<evidence type="ECO:0000259" key="2">
    <source>
        <dbReference type="Pfam" id="PF00582"/>
    </source>
</evidence>
<reference evidence="3 4" key="1">
    <citation type="submission" date="2020-03" db="EMBL/GenBank/DDBJ databases">
        <title>Whole genome shotgun sequence of Phytohabitans houttuyneae NBRC 108639.</title>
        <authorList>
            <person name="Komaki H."/>
            <person name="Tamura T."/>
        </authorList>
    </citation>
    <scope>NUCLEOTIDE SEQUENCE [LARGE SCALE GENOMIC DNA]</scope>
    <source>
        <strain evidence="3 4">NBRC 108639</strain>
    </source>
</reference>
<name>A0A6V8KF34_9ACTN</name>
<dbReference type="EMBL" id="BLPF01000002">
    <property type="protein sequence ID" value="GFJ80968.1"/>
    <property type="molecule type" value="Genomic_DNA"/>
</dbReference>
<dbReference type="InterPro" id="IPR006016">
    <property type="entry name" value="UspA"/>
</dbReference>